<protein>
    <submittedName>
        <fullName evidence="2">Uncharacterized protein</fullName>
    </submittedName>
</protein>
<comment type="caution">
    <text evidence="2">The sequence shown here is derived from an EMBL/GenBank/DDBJ whole genome shotgun (WGS) entry which is preliminary data.</text>
</comment>
<organism evidence="2 3">
    <name type="scientific">Kipferlia bialata</name>
    <dbReference type="NCBI Taxonomy" id="797122"/>
    <lineage>
        <taxon>Eukaryota</taxon>
        <taxon>Metamonada</taxon>
        <taxon>Carpediemonas-like organisms</taxon>
        <taxon>Kipferlia</taxon>
    </lineage>
</organism>
<reference evidence="2 3" key="1">
    <citation type="journal article" date="2018" name="PLoS ONE">
        <title>The draft genome of Kipferlia bialata reveals reductive genome evolution in fornicate parasites.</title>
        <authorList>
            <person name="Tanifuji G."/>
            <person name="Takabayashi S."/>
            <person name="Kume K."/>
            <person name="Takagi M."/>
            <person name="Nakayama T."/>
            <person name="Kamikawa R."/>
            <person name="Inagaki Y."/>
            <person name="Hashimoto T."/>
        </authorList>
    </citation>
    <scope>NUCLEOTIDE SEQUENCE [LARGE SCALE GENOMIC DNA]</scope>
    <source>
        <strain evidence="2">NY0173</strain>
    </source>
</reference>
<sequence length="155" mass="17794">AQQDRDEGEMRLLELGAHFRESVTSAQAKRQALQSEADRLVAYNAYLADRTEEVTRVGEAAVAAAERKGRERLARDSYEWERERAQREANIEALERRLAANTEITEEWDRLRRQAIRRSERVFTSGAPSKYTDALRQRGGTTGRVSGRRKPFQTV</sequence>
<evidence type="ECO:0000256" key="1">
    <source>
        <dbReference type="SAM" id="MobiDB-lite"/>
    </source>
</evidence>
<dbReference type="AlphaFoldDB" id="A0A9K3CW28"/>
<name>A0A9K3CW28_9EUKA</name>
<accession>A0A9K3CW28</accession>
<keyword evidence="3" id="KW-1185">Reference proteome</keyword>
<dbReference type="EMBL" id="BDIP01001411">
    <property type="protein sequence ID" value="GIQ84348.1"/>
    <property type="molecule type" value="Genomic_DNA"/>
</dbReference>
<dbReference type="Proteomes" id="UP000265618">
    <property type="component" value="Unassembled WGS sequence"/>
</dbReference>
<gene>
    <name evidence="2" type="ORF">KIPB_005822</name>
</gene>
<proteinExistence type="predicted"/>
<feature type="non-terminal residue" evidence="2">
    <location>
        <position position="155"/>
    </location>
</feature>
<evidence type="ECO:0000313" key="3">
    <source>
        <dbReference type="Proteomes" id="UP000265618"/>
    </source>
</evidence>
<feature type="region of interest" description="Disordered" evidence="1">
    <location>
        <begin position="131"/>
        <end position="155"/>
    </location>
</feature>
<feature type="compositionally biased region" description="Basic residues" evidence="1">
    <location>
        <begin position="146"/>
        <end position="155"/>
    </location>
</feature>
<evidence type="ECO:0000313" key="2">
    <source>
        <dbReference type="EMBL" id="GIQ84348.1"/>
    </source>
</evidence>